<keyword evidence="4" id="KW-1185">Reference proteome</keyword>
<accession>A0A9J6F1U9</accession>
<dbReference type="Proteomes" id="UP000821866">
    <property type="component" value="Chromosome 1"/>
</dbReference>
<evidence type="ECO:0000313" key="4">
    <source>
        <dbReference type="Proteomes" id="UP000821866"/>
    </source>
</evidence>
<keyword evidence="2" id="KW-0472">Membrane</keyword>
<sequence>MVWHQARPQPIKFGVNNVVVRAGGAHHAALLPSSLRGRATAVFVTRFNVAMAYYSLTRGHILGGSSNLVLRVVYVAALVPIYVAMYVALNTMGHFQLMLLLFALLGGFSELYGIATYAEPGEVAYALAIAGNAVVCGGHRCGRVGAVLAAALAYLQDVGREDLDFALLSMVVFGGLLALLSLPETAVGAAADMAIANMDGNHRDLLEIMQNTSIPMRKKTKLRNRPASIPPTADPAARSPMPSSVGSRCSH</sequence>
<reference evidence="3" key="1">
    <citation type="journal article" date="2020" name="Cell">
        <title>Large-Scale Comparative Analyses of Tick Genomes Elucidate Their Genetic Diversity and Vector Capacities.</title>
        <authorList>
            <consortium name="Tick Genome and Microbiome Consortium (TIGMIC)"/>
            <person name="Jia N."/>
            <person name="Wang J."/>
            <person name="Shi W."/>
            <person name="Du L."/>
            <person name="Sun Y."/>
            <person name="Zhan W."/>
            <person name="Jiang J.F."/>
            <person name="Wang Q."/>
            <person name="Zhang B."/>
            <person name="Ji P."/>
            <person name="Bell-Sakyi L."/>
            <person name="Cui X.M."/>
            <person name="Yuan T.T."/>
            <person name="Jiang B.G."/>
            <person name="Yang W.F."/>
            <person name="Lam T.T."/>
            <person name="Chang Q.C."/>
            <person name="Ding S.J."/>
            <person name="Wang X.J."/>
            <person name="Zhu J.G."/>
            <person name="Ruan X.D."/>
            <person name="Zhao L."/>
            <person name="Wei J.T."/>
            <person name="Ye R.Z."/>
            <person name="Que T.C."/>
            <person name="Du C.H."/>
            <person name="Zhou Y.H."/>
            <person name="Cheng J.X."/>
            <person name="Dai P.F."/>
            <person name="Guo W.B."/>
            <person name="Han X.H."/>
            <person name="Huang E.J."/>
            <person name="Li L.F."/>
            <person name="Wei W."/>
            <person name="Gao Y.C."/>
            <person name="Liu J.Z."/>
            <person name="Shao H.Z."/>
            <person name="Wang X."/>
            <person name="Wang C.C."/>
            <person name="Yang T.C."/>
            <person name="Huo Q.B."/>
            <person name="Li W."/>
            <person name="Chen H.Y."/>
            <person name="Chen S.E."/>
            <person name="Zhou L.G."/>
            <person name="Ni X.B."/>
            <person name="Tian J.H."/>
            <person name="Sheng Y."/>
            <person name="Liu T."/>
            <person name="Pan Y.S."/>
            <person name="Xia L.Y."/>
            <person name="Li J."/>
            <person name="Zhao F."/>
            <person name="Cao W.C."/>
        </authorList>
    </citation>
    <scope>NUCLEOTIDE SEQUENCE</scope>
    <source>
        <strain evidence="3">Rmic-2018</strain>
    </source>
</reference>
<gene>
    <name evidence="3" type="ORF">HPB51_011233</name>
</gene>
<feature type="compositionally biased region" description="Polar residues" evidence="1">
    <location>
        <begin position="241"/>
        <end position="251"/>
    </location>
</feature>
<evidence type="ECO:0000256" key="1">
    <source>
        <dbReference type="SAM" id="MobiDB-lite"/>
    </source>
</evidence>
<organism evidence="3 4">
    <name type="scientific">Rhipicephalus microplus</name>
    <name type="common">Cattle tick</name>
    <name type="synonym">Boophilus microplus</name>
    <dbReference type="NCBI Taxonomy" id="6941"/>
    <lineage>
        <taxon>Eukaryota</taxon>
        <taxon>Metazoa</taxon>
        <taxon>Ecdysozoa</taxon>
        <taxon>Arthropoda</taxon>
        <taxon>Chelicerata</taxon>
        <taxon>Arachnida</taxon>
        <taxon>Acari</taxon>
        <taxon>Parasitiformes</taxon>
        <taxon>Ixodida</taxon>
        <taxon>Ixodoidea</taxon>
        <taxon>Ixodidae</taxon>
        <taxon>Rhipicephalinae</taxon>
        <taxon>Rhipicephalus</taxon>
        <taxon>Boophilus</taxon>
    </lineage>
</organism>
<dbReference type="VEuPathDB" id="VectorBase:LOC119177866"/>
<feature type="transmembrane region" description="Helical" evidence="2">
    <location>
        <begin position="68"/>
        <end position="89"/>
    </location>
</feature>
<reference evidence="3" key="2">
    <citation type="submission" date="2021-09" db="EMBL/GenBank/DDBJ databases">
        <authorList>
            <person name="Jia N."/>
            <person name="Wang J."/>
            <person name="Shi W."/>
            <person name="Du L."/>
            <person name="Sun Y."/>
            <person name="Zhan W."/>
            <person name="Jiang J."/>
            <person name="Wang Q."/>
            <person name="Zhang B."/>
            <person name="Ji P."/>
            <person name="Sakyi L.B."/>
            <person name="Cui X."/>
            <person name="Yuan T."/>
            <person name="Jiang B."/>
            <person name="Yang W."/>
            <person name="Lam T.T.-Y."/>
            <person name="Chang Q."/>
            <person name="Ding S."/>
            <person name="Wang X."/>
            <person name="Zhu J."/>
            <person name="Ruan X."/>
            <person name="Zhao L."/>
            <person name="Wei J."/>
            <person name="Que T."/>
            <person name="Du C."/>
            <person name="Cheng J."/>
            <person name="Dai P."/>
            <person name="Han X."/>
            <person name="Huang E."/>
            <person name="Gao Y."/>
            <person name="Liu J."/>
            <person name="Shao H."/>
            <person name="Ye R."/>
            <person name="Li L."/>
            <person name="Wei W."/>
            <person name="Wang X."/>
            <person name="Wang C."/>
            <person name="Huo Q."/>
            <person name="Li W."/>
            <person name="Guo W."/>
            <person name="Chen H."/>
            <person name="Chen S."/>
            <person name="Zhou L."/>
            <person name="Zhou L."/>
            <person name="Ni X."/>
            <person name="Tian J."/>
            <person name="Zhou Y."/>
            <person name="Sheng Y."/>
            <person name="Liu T."/>
            <person name="Pan Y."/>
            <person name="Xia L."/>
            <person name="Li J."/>
            <person name="Zhao F."/>
            <person name="Cao W."/>
        </authorList>
    </citation>
    <scope>NUCLEOTIDE SEQUENCE</scope>
    <source>
        <strain evidence="3">Rmic-2018</strain>
        <tissue evidence="3">Larvae</tissue>
    </source>
</reference>
<dbReference type="AlphaFoldDB" id="A0A9J6F1U9"/>
<evidence type="ECO:0000313" key="3">
    <source>
        <dbReference type="EMBL" id="KAH8040537.1"/>
    </source>
</evidence>
<feature type="transmembrane region" description="Helical" evidence="2">
    <location>
        <begin position="95"/>
        <end position="115"/>
    </location>
</feature>
<protein>
    <submittedName>
        <fullName evidence="3">Uncharacterized protein</fullName>
    </submittedName>
</protein>
<comment type="caution">
    <text evidence="3">The sequence shown here is derived from an EMBL/GenBank/DDBJ whole genome shotgun (WGS) entry which is preliminary data.</text>
</comment>
<proteinExistence type="predicted"/>
<feature type="transmembrane region" description="Helical" evidence="2">
    <location>
        <begin position="165"/>
        <end position="183"/>
    </location>
</feature>
<keyword evidence="2" id="KW-0812">Transmembrane</keyword>
<keyword evidence="2" id="KW-1133">Transmembrane helix</keyword>
<evidence type="ECO:0000256" key="2">
    <source>
        <dbReference type="SAM" id="Phobius"/>
    </source>
</evidence>
<name>A0A9J6F1U9_RHIMP</name>
<dbReference type="EMBL" id="JABSTU010000001">
    <property type="protein sequence ID" value="KAH8040537.1"/>
    <property type="molecule type" value="Genomic_DNA"/>
</dbReference>
<feature type="region of interest" description="Disordered" evidence="1">
    <location>
        <begin position="217"/>
        <end position="251"/>
    </location>
</feature>